<dbReference type="Pfam" id="PF04024">
    <property type="entry name" value="PspC"/>
    <property type="match status" value="1"/>
</dbReference>
<accession>A0ABW1J4R3</accession>
<reference evidence="10" key="1">
    <citation type="journal article" date="2019" name="Int. J. Syst. Evol. Microbiol.">
        <title>The Global Catalogue of Microorganisms (GCM) 10K type strain sequencing project: providing services to taxonomists for standard genome sequencing and annotation.</title>
        <authorList>
            <consortium name="The Broad Institute Genomics Platform"/>
            <consortium name="The Broad Institute Genome Sequencing Center for Infectious Disease"/>
            <person name="Wu L."/>
            <person name="Ma J."/>
        </authorList>
    </citation>
    <scope>NUCLEOTIDE SEQUENCE [LARGE SCALE GENOMIC DNA]</scope>
    <source>
        <strain evidence="10">CCM 8391</strain>
    </source>
</reference>
<dbReference type="PANTHER" id="PTHR33885">
    <property type="entry name" value="PHAGE SHOCK PROTEIN C"/>
    <property type="match status" value="1"/>
</dbReference>
<feature type="region of interest" description="Disordered" evidence="6">
    <location>
        <begin position="101"/>
        <end position="128"/>
    </location>
</feature>
<dbReference type="InterPro" id="IPR052027">
    <property type="entry name" value="PspC"/>
</dbReference>
<dbReference type="PANTHER" id="PTHR33885:SF3">
    <property type="entry name" value="PHAGE SHOCK PROTEIN C"/>
    <property type="match status" value="1"/>
</dbReference>
<feature type="transmembrane region" description="Helical" evidence="7">
    <location>
        <begin position="45"/>
        <end position="66"/>
    </location>
</feature>
<feature type="domain" description="Phage shock protein PspC N-terminal" evidence="8">
    <location>
        <begin position="12"/>
        <end position="69"/>
    </location>
</feature>
<dbReference type="Proteomes" id="UP001596302">
    <property type="component" value="Unassembled WGS sequence"/>
</dbReference>
<dbReference type="EMBL" id="JBHSQW010000031">
    <property type="protein sequence ID" value="MFC5995392.1"/>
    <property type="molecule type" value="Genomic_DNA"/>
</dbReference>
<comment type="caution">
    <text evidence="9">The sequence shown here is derived from an EMBL/GenBank/DDBJ whole genome shotgun (WGS) entry which is preliminary data.</text>
</comment>
<proteinExistence type="predicted"/>
<keyword evidence="2" id="KW-1003">Cell membrane</keyword>
<evidence type="ECO:0000256" key="7">
    <source>
        <dbReference type="SAM" id="Phobius"/>
    </source>
</evidence>
<evidence type="ECO:0000313" key="10">
    <source>
        <dbReference type="Proteomes" id="UP001596302"/>
    </source>
</evidence>
<evidence type="ECO:0000256" key="5">
    <source>
        <dbReference type="ARBA" id="ARBA00023136"/>
    </source>
</evidence>
<feature type="compositionally biased region" description="Basic and acidic residues" evidence="6">
    <location>
        <begin position="165"/>
        <end position="174"/>
    </location>
</feature>
<name>A0ABW1J4R3_9PSEU</name>
<feature type="region of interest" description="Disordered" evidence="6">
    <location>
        <begin position="152"/>
        <end position="174"/>
    </location>
</feature>
<keyword evidence="5 7" id="KW-0472">Membrane</keyword>
<evidence type="ECO:0000256" key="4">
    <source>
        <dbReference type="ARBA" id="ARBA00022989"/>
    </source>
</evidence>
<dbReference type="RefSeq" id="WP_379585416.1">
    <property type="nucleotide sequence ID" value="NZ_JBHSQW010000031.1"/>
</dbReference>
<sequence length="174" mass="18374">MTTKGSDRPAGKVLRSRRDRVLGGVCAGVGHAIGIDPLLVRLVAVALTIVSAGTAAPAYLLAWMLIPQATDEPEIEPGPADADVRASWHALGGELRMLADELRKPRPEETQTEQRTPEPGHSPLQAADQAVTAFGDRLRSPQVQASARRAAASLSTALTTSVRALDSRSRRGGD</sequence>
<keyword evidence="10" id="KW-1185">Reference proteome</keyword>
<evidence type="ECO:0000256" key="1">
    <source>
        <dbReference type="ARBA" id="ARBA00004162"/>
    </source>
</evidence>
<evidence type="ECO:0000256" key="2">
    <source>
        <dbReference type="ARBA" id="ARBA00022475"/>
    </source>
</evidence>
<keyword evidence="3 7" id="KW-0812">Transmembrane</keyword>
<evidence type="ECO:0000256" key="6">
    <source>
        <dbReference type="SAM" id="MobiDB-lite"/>
    </source>
</evidence>
<protein>
    <submittedName>
        <fullName evidence="9">PspC domain-containing protein</fullName>
    </submittedName>
</protein>
<evidence type="ECO:0000256" key="3">
    <source>
        <dbReference type="ARBA" id="ARBA00022692"/>
    </source>
</evidence>
<feature type="transmembrane region" description="Helical" evidence="7">
    <location>
        <begin position="21"/>
        <end position="39"/>
    </location>
</feature>
<comment type="subcellular location">
    <subcellularLocation>
        <location evidence="1">Cell membrane</location>
        <topology evidence="1">Single-pass membrane protein</topology>
    </subcellularLocation>
</comment>
<evidence type="ECO:0000259" key="8">
    <source>
        <dbReference type="Pfam" id="PF04024"/>
    </source>
</evidence>
<evidence type="ECO:0000313" key="9">
    <source>
        <dbReference type="EMBL" id="MFC5995392.1"/>
    </source>
</evidence>
<dbReference type="InterPro" id="IPR007168">
    <property type="entry name" value="Phageshock_PspC_N"/>
</dbReference>
<keyword evidence="4 7" id="KW-1133">Transmembrane helix</keyword>
<feature type="compositionally biased region" description="Low complexity" evidence="6">
    <location>
        <begin position="152"/>
        <end position="164"/>
    </location>
</feature>
<organism evidence="9 10">
    <name type="scientific">Pseudonocardia hispaniensis</name>
    <dbReference type="NCBI Taxonomy" id="904933"/>
    <lineage>
        <taxon>Bacteria</taxon>
        <taxon>Bacillati</taxon>
        <taxon>Actinomycetota</taxon>
        <taxon>Actinomycetes</taxon>
        <taxon>Pseudonocardiales</taxon>
        <taxon>Pseudonocardiaceae</taxon>
        <taxon>Pseudonocardia</taxon>
    </lineage>
</organism>
<gene>
    <name evidence="9" type="ORF">ACFQE5_14350</name>
</gene>